<dbReference type="Gene3D" id="1.10.30.10">
    <property type="entry name" value="High mobility group box domain"/>
    <property type="match status" value="1"/>
</dbReference>
<evidence type="ECO:0000256" key="4">
    <source>
        <dbReference type="SAM" id="MobiDB-lite"/>
    </source>
</evidence>
<feature type="compositionally biased region" description="Basic and acidic residues" evidence="4">
    <location>
        <begin position="547"/>
        <end position="558"/>
    </location>
</feature>
<evidence type="ECO:0000259" key="5">
    <source>
        <dbReference type="PROSITE" id="PS50118"/>
    </source>
</evidence>
<dbReference type="InterPro" id="IPR001660">
    <property type="entry name" value="SAM"/>
</dbReference>
<dbReference type="AlphaFoldDB" id="A0AAN8MQ65"/>
<gene>
    <name evidence="6" type="ORF">TWF718_010118</name>
</gene>
<evidence type="ECO:0000256" key="2">
    <source>
        <dbReference type="ARBA" id="ARBA00023242"/>
    </source>
</evidence>
<feature type="compositionally biased region" description="Gly residues" evidence="4">
    <location>
        <begin position="510"/>
        <end position="524"/>
    </location>
</feature>
<feature type="DNA-binding region" description="HMG box" evidence="3">
    <location>
        <begin position="118"/>
        <end position="184"/>
    </location>
</feature>
<dbReference type="InterPro" id="IPR051965">
    <property type="entry name" value="ChromReg_NeuronalGeneExpr"/>
</dbReference>
<dbReference type="PROSITE" id="PS50118">
    <property type="entry name" value="HMG_BOX_2"/>
    <property type="match status" value="1"/>
</dbReference>
<dbReference type="Gene3D" id="1.10.150.50">
    <property type="entry name" value="Transcription Factor, Ets-1"/>
    <property type="match status" value="1"/>
</dbReference>
<keyword evidence="1 3" id="KW-0238">DNA-binding</keyword>
<feature type="compositionally biased region" description="Low complexity" evidence="4">
    <location>
        <begin position="525"/>
        <end position="539"/>
    </location>
</feature>
<dbReference type="EMBL" id="JAVHNR010000008">
    <property type="protein sequence ID" value="KAK6334669.1"/>
    <property type="molecule type" value="Genomic_DNA"/>
</dbReference>
<dbReference type="SMART" id="SM00398">
    <property type="entry name" value="HMG"/>
    <property type="match status" value="1"/>
</dbReference>
<evidence type="ECO:0000256" key="3">
    <source>
        <dbReference type="PROSITE-ProRule" id="PRU00267"/>
    </source>
</evidence>
<keyword evidence="7" id="KW-1185">Reference proteome</keyword>
<dbReference type="InterPro" id="IPR013761">
    <property type="entry name" value="SAM/pointed_sf"/>
</dbReference>
<feature type="compositionally biased region" description="Low complexity" evidence="4">
    <location>
        <begin position="479"/>
        <end position="492"/>
    </location>
</feature>
<organism evidence="6 7">
    <name type="scientific">Orbilia javanica</name>
    <dbReference type="NCBI Taxonomy" id="47235"/>
    <lineage>
        <taxon>Eukaryota</taxon>
        <taxon>Fungi</taxon>
        <taxon>Dikarya</taxon>
        <taxon>Ascomycota</taxon>
        <taxon>Pezizomycotina</taxon>
        <taxon>Orbiliomycetes</taxon>
        <taxon>Orbiliales</taxon>
        <taxon>Orbiliaceae</taxon>
        <taxon>Orbilia</taxon>
    </lineage>
</organism>
<dbReference type="SUPFAM" id="SSF47769">
    <property type="entry name" value="SAM/Pointed domain"/>
    <property type="match status" value="1"/>
</dbReference>
<dbReference type="SUPFAM" id="SSF47095">
    <property type="entry name" value="HMG-box"/>
    <property type="match status" value="1"/>
</dbReference>
<feature type="compositionally biased region" description="Polar residues" evidence="4">
    <location>
        <begin position="382"/>
        <end position="394"/>
    </location>
</feature>
<accession>A0AAN8MQ65</accession>
<feature type="compositionally biased region" description="Polar residues" evidence="4">
    <location>
        <begin position="296"/>
        <end position="308"/>
    </location>
</feature>
<protein>
    <recommendedName>
        <fullName evidence="5">HMG box domain-containing protein</fullName>
    </recommendedName>
</protein>
<feature type="region of interest" description="Disordered" evidence="4">
    <location>
        <begin position="66"/>
        <end position="122"/>
    </location>
</feature>
<reference evidence="6 7" key="1">
    <citation type="submission" date="2019-10" db="EMBL/GenBank/DDBJ databases">
        <authorList>
            <person name="Palmer J.M."/>
        </authorList>
    </citation>
    <scope>NUCLEOTIDE SEQUENCE [LARGE SCALE GENOMIC DNA]</scope>
    <source>
        <strain evidence="6 7">TWF718</strain>
    </source>
</reference>
<dbReference type="PANTHER" id="PTHR46040:SF3">
    <property type="entry name" value="HIGH MOBILITY GROUP PROTEIN 2"/>
    <property type="match status" value="1"/>
</dbReference>
<feature type="region of interest" description="Disordered" evidence="4">
    <location>
        <begin position="204"/>
        <end position="558"/>
    </location>
</feature>
<dbReference type="InterPro" id="IPR036910">
    <property type="entry name" value="HMG_box_dom_sf"/>
</dbReference>
<dbReference type="PANTHER" id="PTHR46040">
    <property type="entry name" value="HIGH MOBILITY GROUP PROTEIN 2"/>
    <property type="match status" value="1"/>
</dbReference>
<sequence length="558" mass="61329">MSDLREALDRLGLSQYLGRLIEEGFDRWDIVLDIQETDLACMGFKLGHRRVLQRAIARDRGIPEHEPIPWLYPQPFSEDPGDEPDDSSSPRGFRPDYKGVVQTKRKYRRHPRPDENAPEKPPSAYVMFANNVREELKGQSLSFTEIARLVGERWKVLPPEQKEEYEYRAGVMKDRYNQELAAYKKTDQFKEYSQYLLEFKSKEAAKEAGEASFNPTADIPRKRPKLESLPSQGSTHSSLPGSSITSTGGQVPHAQPNQSRTQQQQDASGSPSYPQPAGMAMSQYSSQHGRRESYYSPFQPSTPASQMVSPIAFSDAASTASNHSLRQYQSGPPESHMTLPFRDSPGRPNHSHYYEPTRAQPPHGGGHPEAFDQGPGLMQLPKISQQPHIQQVLSYSRGQPSPGDSPSQQSRRSGSISGMSYTQQRPILHPSDTLSTQNSMSSSGSPSVPSLTPATSSDGDGRQILAHNALRALPPLRNPSPSSHPSHPSHPSQRGSSGYFTQQPARDMGRGGGSSGGNGTGYPGHGSTSSSPRSQLPSLVEQTMQEPPRRSGDGADHS</sequence>
<keyword evidence="2 3" id="KW-0539">Nucleus</keyword>
<feature type="compositionally biased region" description="Polar residues" evidence="4">
    <location>
        <begin position="493"/>
        <end position="504"/>
    </location>
</feature>
<comment type="caution">
    <text evidence="6">The sequence shown here is derived from an EMBL/GenBank/DDBJ whole genome shotgun (WGS) entry which is preliminary data.</text>
</comment>
<feature type="compositionally biased region" description="Low complexity" evidence="4">
    <location>
        <begin position="431"/>
        <end position="453"/>
    </location>
</feature>
<feature type="compositionally biased region" description="Low complexity" evidence="4">
    <location>
        <begin position="396"/>
        <end position="420"/>
    </location>
</feature>
<evidence type="ECO:0000256" key="1">
    <source>
        <dbReference type="ARBA" id="ARBA00023125"/>
    </source>
</evidence>
<feature type="domain" description="HMG box" evidence="5">
    <location>
        <begin position="118"/>
        <end position="184"/>
    </location>
</feature>
<name>A0AAN8MQ65_9PEZI</name>
<dbReference type="Proteomes" id="UP001313282">
    <property type="component" value="Unassembled WGS sequence"/>
</dbReference>
<dbReference type="Pfam" id="PF00505">
    <property type="entry name" value="HMG_box"/>
    <property type="match status" value="1"/>
</dbReference>
<dbReference type="InterPro" id="IPR009071">
    <property type="entry name" value="HMG_box_dom"/>
</dbReference>
<feature type="compositionally biased region" description="Polar residues" evidence="4">
    <location>
        <begin position="229"/>
        <end position="272"/>
    </location>
</feature>
<dbReference type="GO" id="GO:0003677">
    <property type="term" value="F:DNA binding"/>
    <property type="evidence" value="ECO:0007669"/>
    <property type="project" value="UniProtKB-UniRule"/>
</dbReference>
<feature type="compositionally biased region" description="Polar residues" evidence="4">
    <location>
        <begin position="316"/>
        <end position="332"/>
    </location>
</feature>
<evidence type="ECO:0000313" key="6">
    <source>
        <dbReference type="EMBL" id="KAK6334669.1"/>
    </source>
</evidence>
<evidence type="ECO:0000313" key="7">
    <source>
        <dbReference type="Proteomes" id="UP001313282"/>
    </source>
</evidence>
<dbReference type="GO" id="GO:0005634">
    <property type="term" value="C:nucleus"/>
    <property type="evidence" value="ECO:0007669"/>
    <property type="project" value="UniProtKB-UniRule"/>
</dbReference>
<dbReference type="Pfam" id="PF00536">
    <property type="entry name" value="SAM_1"/>
    <property type="match status" value="1"/>
</dbReference>
<dbReference type="GO" id="GO:0010468">
    <property type="term" value="P:regulation of gene expression"/>
    <property type="evidence" value="ECO:0007669"/>
    <property type="project" value="TreeGrafter"/>
</dbReference>
<proteinExistence type="predicted"/>